<organism evidence="2 3">
    <name type="scientific">Bacillus phage G</name>
    <dbReference type="NCBI Taxonomy" id="2884420"/>
    <lineage>
        <taxon>Viruses</taxon>
        <taxon>Duplodnaviria</taxon>
        <taxon>Heunggongvirae</taxon>
        <taxon>Uroviricota</taxon>
        <taxon>Caudoviricetes</taxon>
        <taxon>Donellivirus</taxon>
        <taxon>Donellivirus gee</taxon>
    </lineage>
</organism>
<keyword evidence="1" id="KW-0175">Coiled coil</keyword>
<evidence type="ECO:0000313" key="3">
    <source>
        <dbReference type="Proteomes" id="UP000009273"/>
    </source>
</evidence>
<protein>
    <submittedName>
        <fullName evidence="2">Gp682</fullName>
    </submittedName>
</protein>
<evidence type="ECO:0000313" key="2">
    <source>
        <dbReference type="EMBL" id="AEO93925.1"/>
    </source>
</evidence>
<dbReference type="KEGG" id="vg:18563890"/>
<name>G3MB62_9CAUD</name>
<gene>
    <name evidence="2" type="primary">682</name>
    <name evidence="2" type="ORF">G_682</name>
</gene>
<dbReference type="RefSeq" id="YP_009015974.1">
    <property type="nucleotide sequence ID" value="NC_023719.1"/>
</dbReference>
<dbReference type="Proteomes" id="UP000009273">
    <property type="component" value="Segment"/>
</dbReference>
<sequence>MMNEDMSFESLDRTIASLTQQIELLSNKCKLEDNKKNTNFEYIIEASSLMLQLSRTLNELLVTRRFLKDSDGDANSFFNSIMHGRKMN</sequence>
<accession>G3MB62</accession>
<feature type="coiled-coil region" evidence="1">
    <location>
        <begin position="8"/>
        <end position="35"/>
    </location>
</feature>
<dbReference type="GeneID" id="18563890"/>
<keyword evidence="3" id="KW-1185">Reference proteome</keyword>
<reference evidence="2 3" key="1">
    <citation type="submission" date="2011-09" db="EMBL/GenBank/DDBJ databases">
        <authorList>
            <person name="Pope W.H."/>
            <person name="Pedulla M.L."/>
            <person name="Ford M.E."/>
            <person name="Peebles C.L."/>
            <person name="Hatfull G.H."/>
            <person name="Hendrix R.W."/>
        </authorList>
    </citation>
    <scope>NUCLEOTIDE SEQUENCE [LARGE SCALE GENOMIC DNA]</scope>
    <source>
        <strain evidence="2">G</strain>
    </source>
</reference>
<proteinExistence type="predicted"/>
<dbReference type="EMBL" id="JN638751">
    <property type="protein sequence ID" value="AEO93925.1"/>
    <property type="molecule type" value="Genomic_DNA"/>
</dbReference>
<evidence type="ECO:0000256" key="1">
    <source>
        <dbReference type="SAM" id="Coils"/>
    </source>
</evidence>